<dbReference type="Proteomes" id="UP001501940">
    <property type="component" value="Chromosome 15"/>
</dbReference>
<sequence>VMVNFLSVLLRNTTFLVCIYQGESHAFCMLQIFRMRKTLLLAVIVSGLSVQSTNLIREYHYVKILKNWTDAQRYCREMFTDLATLENQYDNKRLLNFNNKLDFSNWRSNEPNNVNSNQHCVAMTKEGLCKYSNSSCFNQKVFTFILKNPLN</sequence>
<dbReference type="PANTHER" id="PTHR45784">
    <property type="entry name" value="C-TYPE LECTIN DOMAIN FAMILY 20 MEMBER A-RELATED"/>
    <property type="match status" value="1"/>
</dbReference>
<dbReference type="InterPro" id="IPR001304">
    <property type="entry name" value="C-type_lectin-like"/>
</dbReference>
<dbReference type="SMART" id="SM00034">
    <property type="entry name" value="CLECT"/>
    <property type="match status" value="1"/>
</dbReference>
<protein>
    <recommendedName>
        <fullName evidence="1">C-type lectin domain-containing protein</fullName>
    </recommendedName>
</protein>
<organism evidence="2 3">
    <name type="scientific">Amphiprion ocellaris</name>
    <name type="common">Clown anemonefish</name>
    <dbReference type="NCBI Taxonomy" id="80972"/>
    <lineage>
        <taxon>Eukaryota</taxon>
        <taxon>Metazoa</taxon>
        <taxon>Chordata</taxon>
        <taxon>Craniata</taxon>
        <taxon>Vertebrata</taxon>
        <taxon>Euteleostomi</taxon>
        <taxon>Actinopterygii</taxon>
        <taxon>Neopterygii</taxon>
        <taxon>Teleostei</taxon>
        <taxon>Neoteleostei</taxon>
        <taxon>Acanthomorphata</taxon>
        <taxon>Ovalentaria</taxon>
        <taxon>Pomacentridae</taxon>
        <taxon>Amphiprion</taxon>
    </lineage>
</organism>
<dbReference type="OMA" id="SYCREMF"/>
<reference evidence="2 3" key="1">
    <citation type="submission" date="2022-01" db="EMBL/GenBank/DDBJ databases">
        <title>A chromosome-scale genome assembly of the false clownfish, Amphiprion ocellaris.</title>
        <authorList>
            <person name="Ryu T."/>
        </authorList>
    </citation>
    <scope>NUCLEOTIDE SEQUENCE [LARGE SCALE GENOMIC DNA]</scope>
</reference>
<evidence type="ECO:0000313" key="3">
    <source>
        <dbReference type="Proteomes" id="UP001501940"/>
    </source>
</evidence>
<dbReference type="Ensembl" id="ENSAOCT00000028807.2">
    <property type="protein sequence ID" value="ENSAOCP00000019095.2"/>
    <property type="gene ID" value="ENSAOCG00000024320.2"/>
</dbReference>
<dbReference type="AlphaFoldDB" id="A0A3Q1BXF2"/>
<keyword evidence="3" id="KW-1185">Reference proteome</keyword>
<evidence type="ECO:0000259" key="1">
    <source>
        <dbReference type="SMART" id="SM00034"/>
    </source>
</evidence>
<dbReference type="SUPFAM" id="SSF56436">
    <property type="entry name" value="C-type lectin-like"/>
    <property type="match status" value="1"/>
</dbReference>
<name>A0A3Q1BXF2_AMPOC</name>
<dbReference type="GeneTree" id="ENSGT00940000175119"/>
<feature type="domain" description="C-type lectin" evidence="1">
    <location>
        <begin position="49"/>
        <end position="147"/>
    </location>
</feature>
<dbReference type="InterPro" id="IPR016186">
    <property type="entry name" value="C-type_lectin-like/link_sf"/>
</dbReference>
<evidence type="ECO:0000313" key="2">
    <source>
        <dbReference type="Ensembl" id="ENSAOCP00000019095.2"/>
    </source>
</evidence>
<dbReference type="Gene3D" id="3.10.100.10">
    <property type="entry name" value="Mannose-Binding Protein A, subunit A"/>
    <property type="match status" value="2"/>
</dbReference>
<dbReference type="InterPro" id="IPR016187">
    <property type="entry name" value="CTDL_fold"/>
</dbReference>
<accession>A0A3Q1BXF2</accession>
<reference evidence="2" key="3">
    <citation type="submission" date="2025-09" db="UniProtKB">
        <authorList>
            <consortium name="Ensembl"/>
        </authorList>
    </citation>
    <scope>IDENTIFICATION</scope>
</reference>
<proteinExistence type="predicted"/>
<dbReference type="PANTHER" id="PTHR45784:SF5">
    <property type="entry name" value="C-TYPE LECTIN DOMAIN FAMILY 20 MEMBER A-RELATED"/>
    <property type="match status" value="1"/>
</dbReference>
<reference evidence="2" key="2">
    <citation type="submission" date="2025-08" db="UniProtKB">
        <authorList>
            <consortium name="Ensembl"/>
        </authorList>
    </citation>
    <scope>IDENTIFICATION</scope>
</reference>